<feature type="transmembrane region" description="Helical" evidence="2">
    <location>
        <begin position="23"/>
        <end position="43"/>
    </location>
</feature>
<evidence type="ECO:0000313" key="4">
    <source>
        <dbReference type="Proteomes" id="UP000633943"/>
    </source>
</evidence>
<accession>A0ABX1NUN0</accession>
<dbReference type="Pfam" id="PF05359">
    <property type="entry name" value="DUF748"/>
    <property type="match status" value="3"/>
</dbReference>
<feature type="region of interest" description="Disordered" evidence="1">
    <location>
        <begin position="802"/>
        <end position="837"/>
    </location>
</feature>
<proteinExistence type="predicted"/>
<keyword evidence="4" id="KW-1185">Reference proteome</keyword>
<comment type="caution">
    <text evidence="3">The sequence shown here is derived from an EMBL/GenBank/DDBJ whole genome shotgun (WGS) entry which is preliminary data.</text>
</comment>
<evidence type="ECO:0000313" key="3">
    <source>
        <dbReference type="EMBL" id="NMG15724.1"/>
    </source>
</evidence>
<protein>
    <submittedName>
        <fullName evidence="3">DUF748 domain-containing protein</fullName>
    </submittedName>
</protein>
<keyword evidence="2" id="KW-0812">Transmembrane</keyword>
<dbReference type="InterPro" id="IPR008023">
    <property type="entry name" value="DUF748"/>
</dbReference>
<feature type="compositionally biased region" description="Pro residues" evidence="1">
    <location>
        <begin position="826"/>
        <end position="836"/>
    </location>
</feature>
<keyword evidence="2" id="KW-0472">Membrane</keyword>
<evidence type="ECO:0000256" key="1">
    <source>
        <dbReference type="SAM" id="MobiDB-lite"/>
    </source>
</evidence>
<reference evidence="3 4" key="1">
    <citation type="submission" date="2019-12" db="EMBL/GenBank/DDBJ databases">
        <title>Comparative genomics gives insights into the taxonomy of the Azoarcus-Aromatoleum group and reveals separate origins of nif in the plant-associated Azoarcus and non-plant-associated Aromatoleum sub-groups.</title>
        <authorList>
            <person name="Lafos M."/>
            <person name="Maluk M."/>
            <person name="Batista M."/>
            <person name="Junghare M."/>
            <person name="Carmona M."/>
            <person name="Faoro H."/>
            <person name="Cruz L.M."/>
            <person name="Battistoni F."/>
            <person name="De Souza E."/>
            <person name="Pedrosa F."/>
            <person name="Chen W.-M."/>
            <person name="Poole P.S."/>
            <person name="Dixon R.A."/>
            <person name="James E.K."/>
        </authorList>
    </citation>
    <scope>NUCLEOTIDE SEQUENCE [LARGE SCALE GENOMIC DNA]</scope>
    <source>
        <strain evidence="3 4">PbN1</strain>
    </source>
</reference>
<dbReference type="InterPro" id="IPR036737">
    <property type="entry name" value="OmpA-like_sf"/>
</dbReference>
<dbReference type="Proteomes" id="UP000633943">
    <property type="component" value="Unassembled WGS sequence"/>
</dbReference>
<dbReference type="PANTHER" id="PTHR30441:SF8">
    <property type="entry name" value="DUF748 DOMAIN-CONTAINING PROTEIN"/>
    <property type="match status" value="1"/>
</dbReference>
<sequence>MAKARETGGVDDLAAKLKRPTQWIVGIVATIGIVGFLVLPPAVRYFGARLLSDSLGRTVTIEKVRINPFALSITASGFDIAEADGQGSAFSFARLYANLEAESLFRGGPVLRELRLERPQAHFVRLDSGRNNWSDVLDRFAAKPPSEQEEKMGEARFSLNNIRVIDGKLLVEDRPVGLEHELSAINIGVPFLSNLPSKVELFVEPDLSALVNGRPLHVAGQSRPFAKDRETALDIVLDSFDFTPYLAYLPFEAAFRVPEGRLTTRLRLAFSQLPEATPKVALTGSVELADLRLEGAKGEPMLNVPALALSLADVQPLVGKWHFGRLEISQPEVDVVRLADGQINFQQIIPRPDPAVAAEQPADSGATTASPDEAAKDAEAKSPPVFMLDEVKISGATVRFEDRTAAAPFRTELKDLVLEAKNVGSAPDAVAEIALDFVTDAGEKSSHRDRLRLNPFELDGRIVAENFQASRYAPYYAAALPGGEIRDGRLDATVGYKVRFGEKETAIDVLAESVVLRQFELALKSQKQPLVKLPRLALQTVAVSPTQRTVTIGAVESKGASFALVKARNGKLDALALFDEPAGPKGQTGGRSASENANAAASEKPWSLALERLALDDWAVRFEDRTQDAPIVLQAIAIKLKADGLSTAKGTATKFELDARVNKRGRAAVNGTVALDPLKGNLRLDLRSVDLLPLQPYVVEQLNIAISRGTVTTRGTLAFESARDGNVKGRFRGNLGIADFSSIDKNHATDFLRWRSLALAEVDVQTAPLAVSIGEVALTDFYTRLILDETGQLNLREIRQQPEAGPAAGETNPAPESSGGTTSVEVPPPATPPPPISIGKILIKQGNIAFSDRFIRPNYDANLTGMEGQLAGLSSDPATLARLDLQGKVDDTAPVTIGGEFNPFREDRYLDIAASVKDFELIGVSPYSSKYVGYGIEKGKLSADLTYKIEDRKLTATNRLFLDQLTFGNRADSPDAPNLPVQLAVSLLKNRAGEINLNLPISGSLDDPQFSIGGLVVKAILNLIGKALTAPFALLGSMFGGGEELSQLDFASGRSSFDAAAQRKLETLAKALTERPALRLEITGQADRASDTAGLKKMILLRMMKAAKLKESVRRGDEAPPLEDVVIDAEEYPKWLERVYRDADFKRPRNAIGLLKNLPEAEMEALMLANIPVDDEALRHLAQERAQSVKNRLLEKGEIAANRVFLLAPKVEPAQDAEGGGRSAVFSLR</sequence>
<evidence type="ECO:0000256" key="2">
    <source>
        <dbReference type="SAM" id="Phobius"/>
    </source>
</evidence>
<dbReference type="InterPro" id="IPR052894">
    <property type="entry name" value="AsmA-related"/>
</dbReference>
<dbReference type="Gene3D" id="3.30.1330.60">
    <property type="entry name" value="OmpA-like domain"/>
    <property type="match status" value="1"/>
</dbReference>
<feature type="compositionally biased region" description="Polar residues" evidence="1">
    <location>
        <begin position="814"/>
        <end position="824"/>
    </location>
</feature>
<organism evidence="3 4">
    <name type="scientific">Aromatoleum bremense</name>
    <dbReference type="NCBI Taxonomy" id="76115"/>
    <lineage>
        <taxon>Bacteria</taxon>
        <taxon>Pseudomonadati</taxon>
        <taxon>Pseudomonadota</taxon>
        <taxon>Betaproteobacteria</taxon>
        <taxon>Rhodocyclales</taxon>
        <taxon>Rhodocyclaceae</taxon>
        <taxon>Aromatoleum</taxon>
    </lineage>
</organism>
<feature type="region of interest" description="Disordered" evidence="1">
    <location>
        <begin position="351"/>
        <end position="381"/>
    </location>
</feature>
<dbReference type="PANTHER" id="PTHR30441">
    <property type="entry name" value="DUF748 DOMAIN-CONTAINING PROTEIN"/>
    <property type="match status" value="1"/>
</dbReference>
<gene>
    <name evidence="3" type="ORF">GPA24_09230</name>
</gene>
<name>A0ABX1NUN0_9RHOO</name>
<keyword evidence="2" id="KW-1133">Transmembrane helix</keyword>
<dbReference type="EMBL" id="WTVP01000020">
    <property type="protein sequence ID" value="NMG15724.1"/>
    <property type="molecule type" value="Genomic_DNA"/>
</dbReference>